<evidence type="ECO:0000256" key="1">
    <source>
        <dbReference type="ARBA" id="ARBA00004123"/>
    </source>
</evidence>
<dbReference type="GO" id="GO:0005634">
    <property type="term" value="C:nucleus"/>
    <property type="evidence" value="ECO:0007669"/>
    <property type="project" value="UniProtKB-SubCell"/>
</dbReference>
<gene>
    <name evidence="3" type="ORF">PV08_04082</name>
</gene>
<dbReference type="AlphaFoldDB" id="A0A0D1ZW26"/>
<dbReference type="GO" id="GO:0003700">
    <property type="term" value="F:DNA-binding transcription factor activity"/>
    <property type="evidence" value="ECO:0007669"/>
    <property type="project" value="TreeGrafter"/>
</dbReference>
<dbReference type="EMBL" id="KN847494">
    <property type="protein sequence ID" value="KIW16892.1"/>
    <property type="molecule type" value="Genomic_DNA"/>
</dbReference>
<dbReference type="Pfam" id="PF11951">
    <property type="entry name" value="Fungal_trans_2"/>
    <property type="match status" value="1"/>
</dbReference>
<keyword evidence="2" id="KW-0539">Nucleus</keyword>
<sequence>MVPLPRDVQPSNDKMVLLLAHYFRKVCVINSCFDSPANPLRSEIPALMTSSPLVQSCILSMSAGHLRNAFPHLSLDSLEYLTATVSELTKEIQTILPHLSSSIVPNQRFENALLGVIMLGVTTSWHVSSGLGLEHISGARALFRCWIDHKFRHGQVSDGEWSRLDFYLGLQAYWESMAAFLIDQDIHQLDYLDVAFTVPRAQAVCVHPWTGLSAIPWLCLAKAGCIVRWKRRLLHGGVLGESCTATESARLRSHLELSQASHRLLEELLRYDIPDDSQIADTFDKHTSKSDLRNLARCCQLAAMLECARSLDSGLEWREALDLAANILQDPSTSHFAELECLDLTYTGVLQMLALQILRLLSSIPTDSRTRSLHHLPLLIAGSVLLPQIMGNSPSTPPPLSNLECSDVMDDASSGSTPFWRRFVVERILTLEKMVNLDGHRTIRLLLSQVWTRGDALAQPNDHPQSAEGLHWVDVMEDMGLQFFL</sequence>
<dbReference type="GO" id="GO:0045944">
    <property type="term" value="P:positive regulation of transcription by RNA polymerase II"/>
    <property type="evidence" value="ECO:0007669"/>
    <property type="project" value="TreeGrafter"/>
</dbReference>
<dbReference type="GO" id="GO:0000976">
    <property type="term" value="F:transcription cis-regulatory region binding"/>
    <property type="evidence" value="ECO:0007669"/>
    <property type="project" value="TreeGrafter"/>
</dbReference>
<dbReference type="Proteomes" id="UP000053328">
    <property type="component" value="Unassembled WGS sequence"/>
</dbReference>
<evidence type="ECO:0000256" key="2">
    <source>
        <dbReference type="ARBA" id="ARBA00023242"/>
    </source>
</evidence>
<comment type="subcellular location">
    <subcellularLocation>
        <location evidence="1">Nucleus</location>
    </subcellularLocation>
</comment>
<dbReference type="GeneID" id="27331165"/>
<dbReference type="HOGENOM" id="CLU_014597_2_1_1"/>
<dbReference type="VEuPathDB" id="FungiDB:PV08_04082"/>
<reference evidence="3 4" key="1">
    <citation type="submission" date="2015-01" db="EMBL/GenBank/DDBJ databases">
        <title>The Genome Sequence of Exophiala spinifera CBS89968.</title>
        <authorList>
            <consortium name="The Broad Institute Genomics Platform"/>
            <person name="Cuomo C."/>
            <person name="de Hoog S."/>
            <person name="Gorbushina A."/>
            <person name="Stielow B."/>
            <person name="Teixiera M."/>
            <person name="Abouelleil A."/>
            <person name="Chapman S.B."/>
            <person name="Priest M."/>
            <person name="Young S.K."/>
            <person name="Wortman J."/>
            <person name="Nusbaum C."/>
            <person name="Birren B."/>
        </authorList>
    </citation>
    <scope>NUCLEOTIDE SEQUENCE [LARGE SCALE GENOMIC DNA]</scope>
    <source>
        <strain evidence="3 4">CBS 89968</strain>
    </source>
</reference>
<dbReference type="OrthoDB" id="4116984at2759"/>
<evidence type="ECO:0000313" key="4">
    <source>
        <dbReference type="Proteomes" id="UP000053328"/>
    </source>
</evidence>
<name>A0A0D1ZW26_9EURO</name>
<dbReference type="PANTHER" id="PTHR37534">
    <property type="entry name" value="TRANSCRIPTIONAL ACTIVATOR PROTEIN UGA3"/>
    <property type="match status" value="1"/>
</dbReference>
<dbReference type="PANTHER" id="PTHR37534:SF11">
    <property type="entry name" value="ZN(II)2CYS6 TRANSCRIPTION FACTOR (EUROFUNG)"/>
    <property type="match status" value="1"/>
</dbReference>
<dbReference type="RefSeq" id="XP_016237108.1">
    <property type="nucleotide sequence ID" value="XM_016378431.1"/>
</dbReference>
<organism evidence="3 4">
    <name type="scientific">Exophiala spinifera</name>
    <dbReference type="NCBI Taxonomy" id="91928"/>
    <lineage>
        <taxon>Eukaryota</taxon>
        <taxon>Fungi</taxon>
        <taxon>Dikarya</taxon>
        <taxon>Ascomycota</taxon>
        <taxon>Pezizomycotina</taxon>
        <taxon>Eurotiomycetes</taxon>
        <taxon>Chaetothyriomycetidae</taxon>
        <taxon>Chaetothyriales</taxon>
        <taxon>Herpotrichiellaceae</taxon>
        <taxon>Exophiala</taxon>
    </lineage>
</organism>
<protein>
    <recommendedName>
        <fullName evidence="5">Transcription factor domain-containing protein</fullName>
    </recommendedName>
</protein>
<dbReference type="InterPro" id="IPR021858">
    <property type="entry name" value="Fun_TF"/>
</dbReference>
<evidence type="ECO:0000313" key="3">
    <source>
        <dbReference type="EMBL" id="KIW16892.1"/>
    </source>
</evidence>
<accession>A0A0D1ZW26</accession>
<proteinExistence type="predicted"/>
<keyword evidence="4" id="KW-1185">Reference proteome</keyword>
<evidence type="ECO:0008006" key="5">
    <source>
        <dbReference type="Google" id="ProtNLM"/>
    </source>
</evidence>